<keyword evidence="5 8" id="KW-0732">Signal</keyword>
<dbReference type="GO" id="GO:0000166">
    <property type="term" value="F:nucleotide binding"/>
    <property type="evidence" value="ECO:0007669"/>
    <property type="project" value="UniProtKB-KW"/>
</dbReference>
<evidence type="ECO:0000313" key="12">
    <source>
        <dbReference type="Proteomes" id="UP000494106"/>
    </source>
</evidence>
<dbReference type="Gene3D" id="3.90.780.10">
    <property type="entry name" value="5'-Nucleotidase, C-terminal domain"/>
    <property type="match status" value="1"/>
</dbReference>
<evidence type="ECO:0000256" key="3">
    <source>
        <dbReference type="ARBA" id="ARBA00012643"/>
    </source>
</evidence>
<evidence type="ECO:0000256" key="7">
    <source>
        <dbReference type="ARBA" id="ARBA00022801"/>
    </source>
</evidence>
<evidence type="ECO:0000256" key="8">
    <source>
        <dbReference type="RuleBase" id="RU362119"/>
    </source>
</evidence>
<dbReference type="Proteomes" id="UP000494106">
    <property type="component" value="Unassembled WGS sequence"/>
</dbReference>
<dbReference type="GO" id="GO:0005886">
    <property type="term" value="C:plasma membrane"/>
    <property type="evidence" value="ECO:0007669"/>
    <property type="project" value="TreeGrafter"/>
</dbReference>
<evidence type="ECO:0000256" key="6">
    <source>
        <dbReference type="ARBA" id="ARBA00022741"/>
    </source>
</evidence>
<dbReference type="PANTHER" id="PTHR11575">
    <property type="entry name" value="5'-NUCLEOTIDASE-RELATED"/>
    <property type="match status" value="1"/>
</dbReference>
<dbReference type="EC" id="3.1.3.5" evidence="3"/>
<comment type="similarity">
    <text evidence="2 8">Belongs to the 5'-nucleotidase family.</text>
</comment>
<name>A0A8S1B1G2_ARCPL</name>
<feature type="signal peptide" evidence="8">
    <location>
        <begin position="1"/>
        <end position="17"/>
    </location>
</feature>
<accession>A0A8S1B1G2</accession>
<evidence type="ECO:0000313" key="11">
    <source>
        <dbReference type="EMBL" id="CAB3253195.1"/>
    </source>
</evidence>
<dbReference type="FunFam" id="3.60.21.10:FF:000020">
    <property type="entry name" value="NT5E isoform 4"/>
    <property type="match status" value="1"/>
</dbReference>
<keyword evidence="4" id="KW-0479">Metal-binding</keyword>
<evidence type="ECO:0000256" key="5">
    <source>
        <dbReference type="ARBA" id="ARBA00022729"/>
    </source>
</evidence>
<evidence type="ECO:0000256" key="4">
    <source>
        <dbReference type="ARBA" id="ARBA00022723"/>
    </source>
</evidence>
<dbReference type="InterPro" id="IPR006179">
    <property type="entry name" value="5_nucleotidase/apyrase"/>
</dbReference>
<dbReference type="InterPro" id="IPR029052">
    <property type="entry name" value="Metallo-depent_PP-like"/>
</dbReference>
<dbReference type="GO" id="GO:0008253">
    <property type="term" value="F:5'-nucleotidase activity"/>
    <property type="evidence" value="ECO:0007669"/>
    <property type="project" value="UniProtKB-EC"/>
</dbReference>
<dbReference type="PANTHER" id="PTHR11575:SF24">
    <property type="entry name" value="5'-NUCLEOTIDASE"/>
    <property type="match status" value="1"/>
</dbReference>
<evidence type="ECO:0000259" key="9">
    <source>
        <dbReference type="Pfam" id="PF00149"/>
    </source>
</evidence>
<keyword evidence="6 8" id="KW-0547">Nucleotide-binding</keyword>
<dbReference type="GO" id="GO:0046872">
    <property type="term" value="F:metal ion binding"/>
    <property type="evidence" value="ECO:0007669"/>
    <property type="project" value="UniProtKB-KW"/>
</dbReference>
<evidence type="ECO:0000256" key="1">
    <source>
        <dbReference type="ARBA" id="ARBA00000815"/>
    </source>
</evidence>
<proteinExistence type="inferred from homology"/>
<dbReference type="AlphaFoldDB" id="A0A8S1B1G2"/>
<dbReference type="SUPFAM" id="SSF56300">
    <property type="entry name" value="Metallo-dependent phosphatases"/>
    <property type="match status" value="1"/>
</dbReference>
<sequence length="573" mass="62689">MQLLVAFLLTAAAFTSASIVKPSGENFELLILHNNDMHARFEQTSQLSGACTTADREAGKCYGGFPRVAHVVKEARRAAQTGEGPPVLYLNAGDTYTGTAWFTIYKWKIAAEFINALQPDAVSLGNNEVDQKEHKITSFLENINAPIVATNVIIKSAENKANIKKSIIFNINDVKVGVVGYLTPDSGMLDSAGDVEYIDEILALTEEVNLLQTLNVNIIIALGHSSLAKDKEIAQGVPGLDIVISGNRNTFYWNGDTIPTTQETLLVSQKSGKTIPIIFSTAYDKYLGSVRLTFDANGEIVKYDNKPIYLDSSIPQDLTSLEVIKKYNTELVSKSQEVIGTTAVVLDGTSCSLEECNFGNFVTDAIVYYYAINFEDERWTDAPIAIIHSGAIGNTIAPTNRPASITRGDLLAALPIEGNLVTVTMTGTVLKEVLEQSVFNYDSRTPTEQFLQFSGIRVAYDLESTPGSRLVSALVRCWSCFVPQFYTIEDTRDYKVLMPAALADGQYGYSMLVGLPRVNLAYDEITCASEYFRMRSPVYPEVAGRIRLSSSASAVTSSLLLVAFISITMNIYN</sequence>
<evidence type="ECO:0000259" key="10">
    <source>
        <dbReference type="Pfam" id="PF02872"/>
    </source>
</evidence>
<comment type="caution">
    <text evidence="11">The sequence shown here is derived from an EMBL/GenBank/DDBJ whole genome shotgun (WGS) entry which is preliminary data.</text>
</comment>
<dbReference type="InterPro" id="IPR004843">
    <property type="entry name" value="Calcineurin-like_PHP"/>
</dbReference>
<evidence type="ECO:0000256" key="2">
    <source>
        <dbReference type="ARBA" id="ARBA00006654"/>
    </source>
</evidence>
<feature type="domain" description="Calcineurin-like phosphoesterase" evidence="9">
    <location>
        <begin position="31"/>
        <end position="246"/>
    </location>
</feature>
<feature type="chain" id="PRO_5035967276" description="5'-nucleotidase" evidence="8">
    <location>
        <begin position="18"/>
        <end position="573"/>
    </location>
</feature>
<comment type="catalytic activity">
    <reaction evidence="1">
        <text>a ribonucleoside 5'-phosphate + H2O = a ribonucleoside + phosphate</text>
        <dbReference type="Rhea" id="RHEA:12484"/>
        <dbReference type="ChEBI" id="CHEBI:15377"/>
        <dbReference type="ChEBI" id="CHEBI:18254"/>
        <dbReference type="ChEBI" id="CHEBI:43474"/>
        <dbReference type="ChEBI" id="CHEBI:58043"/>
        <dbReference type="EC" id="3.1.3.5"/>
    </reaction>
</comment>
<dbReference type="Pfam" id="PF00149">
    <property type="entry name" value="Metallophos"/>
    <property type="match status" value="1"/>
</dbReference>
<dbReference type="InterPro" id="IPR036907">
    <property type="entry name" value="5'-Nucleotdase_C_sf"/>
</dbReference>
<feature type="domain" description="5'-Nucleotidase C-terminal" evidence="10">
    <location>
        <begin position="338"/>
        <end position="513"/>
    </location>
</feature>
<reference evidence="11 12" key="1">
    <citation type="submission" date="2020-04" db="EMBL/GenBank/DDBJ databases">
        <authorList>
            <person name="Wallbank WR R."/>
            <person name="Pardo Diaz C."/>
            <person name="Kozak K."/>
            <person name="Martin S."/>
            <person name="Jiggins C."/>
            <person name="Moest M."/>
            <person name="Warren A I."/>
            <person name="Byers J.R.P. K."/>
            <person name="Montejo-Kovacevich G."/>
            <person name="Yen C E."/>
        </authorList>
    </citation>
    <scope>NUCLEOTIDE SEQUENCE [LARGE SCALE GENOMIC DNA]</scope>
</reference>
<dbReference type="SUPFAM" id="SSF55816">
    <property type="entry name" value="5'-nucleotidase (syn. UDP-sugar hydrolase), C-terminal domain"/>
    <property type="match status" value="1"/>
</dbReference>
<gene>
    <name evidence="11" type="ORF">APLA_LOCUS13925</name>
</gene>
<keyword evidence="7 8" id="KW-0378">Hydrolase</keyword>
<dbReference type="Pfam" id="PF02872">
    <property type="entry name" value="5_nucleotid_C"/>
    <property type="match status" value="1"/>
</dbReference>
<dbReference type="OrthoDB" id="7722975at2759"/>
<dbReference type="EMBL" id="CADEBC010000561">
    <property type="protein sequence ID" value="CAB3253195.1"/>
    <property type="molecule type" value="Genomic_DNA"/>
</dbReference>
<dbReference type="PRINTS" id="PR01607">
    <property type="entry name" value="APYRASEFAMLY"/>
</dbReference>
<keyword evidence="12" id="KW-1185">Reference proteome</keyword>
<dbReference type="Gene3D" id="3.60.21.10">
    <property type="match status" value="1"/>
</dbReference>
<protein>
    <recommendedName>
        <fullName evidence="3">5'-nucleotidase</fullName>
        <ecNumber evidence="3">3.1.3.5</ecNumber>
    </recommendedName>
</protein>
<dbReference type="InterPro" id="IPR008334">
    <property type="entry name" value="5'-Nucleotdase_C"/>
</dbReference>
<dbReference type="GO" id="GO:0006196">
    <property type="term" value="P:AMP catabolic process"/>
    <property type="evidence" value="ECO:0007669"/>
    <property type="project" value="TreeGrafter"/>
</dbReference>
<organism evidence="11 12">
    <name type="scientific">Arctia plantaginis</name>
    <name type="common">Wood tiger moth</name>
    <name type="synonym">Phalaena plantaginis</name>
    <dbReference type="NCBI Taxonomy" id="874455"/>
    <lineage>
        <taxon>Eukaryota</taxon>
        <taxon>Metazoa</taxon>
        <taxon>Ecdysozoa</taxon>
        <taxon>Arthropoda</taxon>
        <taxon>Hexapoda</taxon>
        <taxon>Insecta</taxon>
        <taxon>Pterygota</taxon>
        <taxon>Neoptera</taxon>
        <taxon>Endopterygota</taxon>
        <taxon>Lepidoptera</taxon>
        <taxon>Glossata</taxon>
        <taxon>Ditrysia</taxon>
        <taxon>Noctuoidea</taxon>
        <taxon>Erebidae</taxon>
        <taxon>Arctiinae</taxon>
        <taxon>Arctia</taxon>
    </lineage>
</organism>